<dbReference type="Pfam" id="PF12730">
    <property type="entry name" value="ABC2_membrane_4"/>
    <property type="match status" value="1"/>
</dbReference>
<keyword evidence="1" id="KW-1133">Transmembrane helix</keyword>
<evidence type="ECO:0000313" key="3">
    <source>
        <dbReference type="Proteomes" id="UP000503088"/>
    </source>
</evidence>
<feature type="transmembrane region" description="Helical" evidence="1">
    <location>
        <begin position="174"/>
        <end position="199"/>
    </location>
</feature>
<feature type="transmembrane region" description="Helical" evidence="1">
    <location>
        <begin position="21"/>
        <end position="42"/>
    </location>
</feature>
<evidence type="ECO:0000313" key="2">
    <source>
        <dbReference type="EMBL" id="QKG85399.1"/>
    </source>
</evidence>
<feature type="transmembrane region" description="Helical" evidence="1">
    <location>
        <begin position="219"/>
        <end position="241"/>
    </location>
</feature>
<dbReference type="RefSeq" id="WP_173224011.1">
    <property type="nucleotide sequence ID" value="NZ_CP048104.1"/>
</dbReference>
<protein>
    <submittedName>
        <fullName evidence="2">ABC transporter permease subunit</fullName>
    </submittedName>
</protein>
<keyword evidence="1" id="KW-0472">Membrane</keyword>
<sequence>MSHSISLRYFYTELFKLRWSIIAVILILGPAISLWIGFGVPTKMEQVTNDWLWFFSLTVHKYAMFFYPLIVGVYAALVCRYEHIGNGWKQIFCLPVSRLQVYLTKLGVVALLTLLTQLCLLIGFLFIGWMQGLQDPIPWAILITKATNGWLASLPLMTLMLGCSLLWRNFATPLTLNVIFTVPSVIFTGAVLLGSWYPWSQPFLAMMPKHQWAKSVDPFYLFIGILITFCIFIGSSSRMFVKRDW</sequence>
<feature type="transmembrane region" description="Helical" evidence="1">
    <location>
        <begin position="62"/>
        <end position="81"/>
    </location>
</feature>
<organism evidence="2 3">
    <name type="scientific">Kroppenstedtia pulmonis</name>
    <dbReference type="NCBI Taxonomy" id="1380685"/>
    <lineage>
        <taxon>Bacteria</taxon>
        <taxon>Bacillati</taxon>
        <taxon>Bacillota</taxon>
        <taxon>Bacilli</taxon>
        <taxon>Bacillales</taxon>
        <taxon>Thermoactinomycetaceae</taxon>
        <taxon>Kroppenstedtia</taxon>
    </lineage>
</organism>
<gene>
    <name evidence="2" type="ORF">GXN76_13615</name>
</gene>
<feature type="transmembrane region" description="Helical" evidence="1">
    <location>
        <begin position="102"/>
        <end position="129"/>
    </location>
</feature>
<feature type="transmembrane region" description="Helical" evidence="1">
    <location>
        <begin position="149"/>
        <end position="167"/>
    </location>
</feature>
<dbReference type="AlphaFoldDB" id="A0A7D3XKA5"/>
<dbReference type="KEGG" id="kpul:GXN76_13615"/>
<reference evidence="2 3" key="1">
    <citation type="submission" date="2020-01" db="EMBL/GenBank/DDBJ databases">
        <authorList>
            <person name="Gulvik C.A."/>
            <person name="Batra D.G."/>
        </authorList>
    </citation>
    <scope>NUCLEOTIDE SEQUENCE [LARGE SCALE GENOMIC DNA]</scope>
    <source>
        <strain evidence="2 3">W9323</strain>
    </source>
</reference>
<dbReference type="CDD" id="cd21809">
    <property type="entry name" value="ABC-2_lan_permease-like"/>
    <property type="match status" value="1"/>
</dbReference>
<dbReference type="EMBL" id="CP048104">
    <property type="protein sequence ID" value="QKG85399.1"/>
    <property type="molecule type" value="Genomic_DNA"/>
</dbReference>
<proteinExistence type="predicted"/>
<name>A0A7D3XKA5_9BACL</name>
<keyword evidence="3" id="KW-1185">Reference proteome</keyword>
<evidence type="ECO:0000256" key="1">
    <source>
        <dbReference type="SAM" id="Phobius"/>
    </source>
</evidence>
<dbReference type="Proteomes" id="UP000503088">
    <property type="component" value="Chromosome"/>
</dbReference>
<accession>A0A7D3XKA5</accession>
<keyword evidence="1" id="KW-0812">Transmembrane</keyword>